<dbReference type="InterPro" id="IPR003323">
    <property type="entry name" value="OTU_dom"/>
</dbReference>
<proteinExistence type="predicted"/>
<keyword evidence="3" id="KW-0479">Metal-binding</keyword>
<dbReference type="PROSITE" id="PS50802">
    <property type="entry name" value="OTU"/>
    <property type="match status" value="1"/>
</dbReference>
<evidence type="ECO:0000256" key="4">
    <source>
        <dbReference type="ARBA" id="ARBA00022771"/>
    </source>
</evidence>
<comment type="function">
    <text evidence="9">Hydrolase that can remove conjugated ubiquitin from proteins and may therefore play an important regulatory role at the level of protein turnover by preventing degradation.</text>
</comment>
<accession>A0AAN9GBR1</accession>
<keyword evidence="13" id="KW-1185">Reference proteome</keyword>
<evidence type="ECO:0000313" key="13">
    <source>
        <dbReference type="Proteomes" id="UP001374579"/>
    </source>
</evidence>
<evidence type="ECO:0000256" key="7">
    <source>
        <dbReference type="ARBA" id="ARBA00022807"/>
    </source>
</evidence>
<dbReference type="CDD" id="cd17059">
    <property type="entry name" value="Ubl_OTU1"/>
    <property type="match status" value="1"/>
</dbReference>
<evidence type="ECO:0000256" key="3">
    <source>
        <dbReference type="ARBA" id="ARBA00022723"/>
    </source>
</evidence>
<comment type="catalytic activity">
    <reaction evidence="1 9">
        <text>Thiol-dependent hydrolysis of ester, thioester, amide, peptide and isopeptide bonds formed by the C-terminal Gly of ubiquitin (a 76-residue protein attached to proteins as an intracellular targeting signal).</text>
        <dbReference type="EC" id="3.4.19.12"/>
    </reaction>
</comment>
<dbReference type="InterPro" id="IPR038765">
    <property type="entry name" value="Papain-like_cys_pep_sf"/>
</dbReference>
<gene>
    <name evidence="12" type="ORF">V1264_020681</name>
</gene>
<evidence type="ECO:0000256" key="8">
    <source>
        <dbReference type="ARBA" id="ARBA00022833"/>
    </source>
</evidence>
<dbReference type="Gene3D" id="3.90.70.80">
    <property type="match status" value="1"/>
</dbReference>
<dbReference type="FunFam" id="3.10.20.90:FF:000096">
    <property type="entry name" value="Ubiquitin thioesterase OTU1"/>
    <property type="match status" value="1"/>
</dbReference>
<evidence type="ECO:0000256" key="10">
    <source>
        <dbReference type="SAM" id="MobiDB-lite"/>
    </source>
</evidence>
<dbReference type="CDD" id="cd22745">
    <property type="entry name" value="OTU_OTU1"/>
    <property type="match status" value="1"/>
</dbReference>
<reference evidence="12 13" key="1">
    <citation type="submission" date="2024-02" db="EMBL/GenBank/DDBJ databases">
        <title>Chromosome-scale genome assembly of the rough periwinkle Littorina saxatilis.</title>
        <authorList>
            <person name="De Jode A."/>
            <person name="Faria R."/>
            <person name="Formenti G."/>
            <person name="Sims Y."/>
            <person name="Smith T.P."/>
            <person name="Tracey A."/>
            <person name="Wood J.M.D."/>
            <person name="Zagrodzka Z.B."/>
            <person name="Johannesson K."/>
            <person name="Butlin R.K."/>
            <person name="Leder E.H."/>
        </authorList>
    </citation>
    <scope>NUCLEOTIDE SEQUENCE [LARGE SCALE GENOMIC DNA]</scope>
    <source>
        <strain evidence="12">Snail1</strain>
        <tissue evidence="12">Muscle</tissue>
    </source>
</reference>
<evidence type="ECO:0000256" key="5">
    <source>
        <dbReference type="ARBA" id="ARBA00022786"/>
    </source>
</evidence>
<dbReference type="EMBL" id="JBAMIC010000010">
    <property type="protein sequence ID" value="KAK7102466.1"/>
    <property type="molecule type" value="Genomic_DNA"/>
</dbReference>
<evidence type="ECO:0000256" key="2">
    <source>
        <dbReference type="ARBA" id="ARBA00022670"/>
    </source>
</evidence>
<dbReference type="GO" id="GO:0016579">
    <property type="term" value="P:protein deubiquitination"/>
    <property type="evidence" value="ECO:0007669"/>
    <property type="project" value="TreeGrafter"/>
</dbReference>
<evidence type="ECO:0000313" key="12">
    <source>
        <dbReference type="EMBL" id="KAK7102466.1"/>
    </source>
</evidence>
<dbReference type="EC" id="3.4.19.12" evidence="9"/>
<keyword evidence="6 9" id="KW-0378">Hydrolase</keyword>
<dbReference type="Pfam" id="PF02338">
    <property type="entry name" value="OTU"/>
    <property type="match status" value="1"/>
</dbReference>
<dbReference type="GO" id="GO:0008270">
    <property type="term" value="F:zinc ion binding"/>
    <property type="evidence" value="ECO:0007669"/>
    <property type="project" value="UniProtKB-KW"/>
</dbReference>
<dbReference type="GO" id="GO:0004843">
    <property type="term" value="F:cysteine-type deubiquitinase activity"/>
    <property type="evidence" value="ECO:0007669"/>
    <property type="project" value="UniProtKB-UniRule"/>
</dbReference>
<name>A0AAN9GBR1_9CAEN</name>
<evidence type="ECO:0000256" key="1">
    <source>
        <dbReference type="ARBA" id="ARBA00000707"/>
    </source>
</evidence>
<feature type="compositionally biased region" description="Polar residues" evidence="10">
    <location>
        <begin position="83"/>
        <end position="94"/>
    </location>
</feature>
<feature type="region of interest" description="Disordered" evidence="10">
    <location>
        <begin position="80"/>
        <end position="99"/>
    </location>
</feature>
<evidence type="ECO:0000259" key="11">
    <source>
        <dbReference type="PROSITE" id="PS50802"/>
    </source>
</evidence>
<dbReference type="AlphaFoldDB" id="A0AAN9GBR1"/>
<comment type="subcellular location">
    <subcellularLocation>
        <location evidence="9">Cytoplasm</location>
    </subcellularLocation>
</comment>
<feature type="domain" description="OTU" evidence="11">
    <location>
        <begin position="118"/>
        <end position="243"/>
    </location>
</feature>
<keyword evidence="8" id="KW-0862">Zinc</keyword>
<dbReference type="GO" id="GO:0005829">
    <property type="term" value="C:cytosol"/>
    <property type="evidence" value="ECO:0007669"/>
    <property type="project" value="TreeGrafter"/>
</dbReference>
<dbReference type="GO" id="GO:0030968">
    <property type="term" value="P:endoplasmic reticulum unfolded protein response"/>
    <property type="evidence" value="ECO:0007669"/>
    <property type="project" value="TreeGrafter"/>
</dbReference>
<dbReference type="Proteomes" id="UP001374579">
    <property type="component" value="Unassembled WGS sequence"/>
</dbReference>
<dbReference type="GO" id="GO:0036503">
    <property type="term" value="P:ERAD pathway"/>
    <property type="evidence" value="ECO:0007669"/>
    <property type="project" value="TreeGrafter"/>
</dbReference>
<evidence type="ECO:0000256" key="9">
    <source>
        <dbReference type="RuleBase" id="RU367104"/>
    </source>
</evidence>
<dbReference type="PANTHER" id="PTHR13312:SF0">
    <property type="entry name" value="UBIQUITIN THIOESTERASE OTU1"/>
    <property type="match status" value="1"/>
</dbReference>
<keyword evidence="9" id="KW-0963">Cytoplasm</keyword>
<dbReference type="PANTHER" id="PTHR13312">
    <property type="entry name" value="HIV-INDUCED PROTEIN-7-LIKE PROTEASE"/>
    <property type="match status" value="1"/>
</dbReference>
<protein>
    <recommendedName>
        <fullName evidence="9">Ubiquitin thioesterase OTU</fullName>
        <ecNumber evidence="9">3.4.19.12</ecNumber>
    </recommendedName>
</protein>
<dbReference type="InterPro" id="IPR057766">
    <property type="entry name" value="Znf-C2H2_OTU1-like_C"/>
</dbReference>
<keyword evidence="4" id="KW-0863">Zinc-finger</keyword>
<keyword evidence="5 9" id="KW-0833">Ubl conjugation pathway</keyword>
<keyword evidence="7 9" id="KW-0788">Thiol protease</keyword>
<comment type="caution">
    <text evidence="12">The sequence shown here is derived from an EMBL/GenBank/DDBJ whole genome shotgun (WGS) entry which is preliminary data.</text>
</comment>
<dbReference type="SUPFAM" id="SSF54001">
    <property type="entry name" value="Cysteine proteinases"/>
    <property type="match status" value="1"/>
</dbReference>
<sequence>MAAALRLRCQTKAGLKSLEGLEPNSTIADLVLAISKATAIPSARLKIKVGFPPKAIDTTDIHRSLTDLQVRSGDKITVDEETSISGGDSPSQPQARVGAAEADRLLQQQLATGLKGVLQRKVVPADNSCLFTSIHAVMTDGSISLESAGELRQLIAGVVSSDPETYSEGYLGRPNQDYVMWIMNTDSWGGGIEVAILSNYYETEIAVVDCQSARIDRFGEDKNFPKRVFLLYDGVHYDPLVLEAPDGSGAILELRFSSTDDTVMLQAMDIAREAQSSGQFTNMAEFALRCLVCRAPFKGQSEAQQHALKTGHDRYGEYRP</sequence>
<dbReference type="Gene3D" id="3.10.20.90">
    <property type="entry name" value="Phosphatidylinositol 3-kinase Catalytic Subunit, Chain A, domain 1"/>
    <property type="match status" value="1"/>
</dbReference>
<evidence type="ECO:0000256" key="6">
    <source>
        <dbReference type="ARBA" id="ARBA00022801"/>
    </source>
</evidence>
<organism evidence="12 13">
    <name type="scientific">Littorina saxatilis</name>
    <dbReference type="NCBI Taxonomy" id="31220"/>
    <lineage>
        <taxon>Eukaryota</taxon>
        <taxon>Metazoa</taxon>
        <taxon>Spiralia</taxon>
        <taxon>Lophotrochozoa</taxon>
        <taxon>Mollusca</taxon>
        <taxon>Gastropoda</taxon>
        <taxon>Caenogastropoda</taxon>
        <taxon>Littorinimorpha</taxon>
        <taxon>Littorinoidea</taxon>
        <taxon>Littorinidae</taxon>
        <taxon>Littorina</taxon>
    </lineage>
</organism>
<keyword evidence="2" id="KW-0645">Protease</keyword>
<dbReference type="GO" id="GO:0005634">
    <property type="term" value="C:nucleus"/>
    <property type="evidence" value="ECO:0007669"/>
    <property type="project" value="TreeGrafter"/>
</dbReference>
<dbReference type="Pfam" id="PF21403">
    <property type="entry name" value="OTU1_UBXL"/>
    <property type="match status" value="1"/>
</dbReference>
<dbReference type="InterPro" id="IPR048857">
    <property type="entry name" value="OTU1_Ubl"/>
</dbReference>
<dbReference type="Pfam" id="PF24560">
    <property type="entry name" value="zf-C2H2_OTU1_C"/>
    <property type="match status" value="1"/>
</dbReference>